<keyword evidence="10" id="KW-1185">Reference proteome</keyword>
<evidence type="ECO:0000313" key="10">
    <source>
        <dbReference type="Proteomes" id="UP001595914"/>
    </source>
</evidence>
<comment type="subcellular location">
    <subcellularLocation>
        <location evidence="1">Cell membrane</location>
        <topology evidence="1">Multi-pass membrane protein</topology>
    </subcellularLocation>
</comment>
<dbReference type="SUPFAM" id="SSF48317">
    <property type="entry name" value="Acid phosphatase/Vanadium-dependent haloperoxidase"/>
    <property type="match status" value="1"/>
</dbReference>
<feature type="region of interest" description="Disordered" evidence="7">
    <location>
        <begin position="71"/>
        <end position="98"/>
    </location>
</feature>
<dbReference type="EMBL" id="JBHSFO010000005">
    <property type="protein sequence ID" value="MFC4604517.1"/>
    <property type="molecule type" value="Genomic_DNA"/>
</dbReference>
<sequence length="474" mass="49634">MNPVQSVVESRTWTDSGLRVASRAADHGLLWFAVGTAAFAVGGRTRRAGVRGVLALAGASALTNAVLKPVFPRRRPPPEHVAPGRRPRRTPTSSSFPSGHAASAAAFVTGVALESPAAAALLAPVGAAVAYSRVHIGVHWPTDVLAGAAIGAAVAVGTRRWWAVRADEPATLGGVVSAPALPDGSGLLILVNPGSGDADEDPSDRLRRLFPAATLLRADPDGDVGAQLEAAVERSAPRALGVCGGDGTVVTAVGVALCHDLALAVFPGGTLNHFARDVGVEDLESTRDAVTAGTAVRVDVGEVRRDGNPATIFVNTASLGGYPDAVRLRERWEPRLGKWPAAAAAMGRVLARARPIAAEVDGTPTSIWMLFVGNGRYAPSDQVPLSRPDLNEGTLDVRYLRADRRHSRARLLWATLTGTLSASPTYAHTDATAVTVRLRSEPVSLATDGEVIGRGREFRFTSRPAALRLYRRRA</sequence>
<evidence type="ECO:0000256" key="6">
    <source>
        <dbReference type="ARBA" id="ARBA00023136"/>
    </source>
</evidence>
<evidence type="ECO:0000256" key="1">
    <source>
        <dbReference type="ARBA" id="ARBA00004651"/>
    </source>
</evidence>
<dbReference type="SMART" id="SM00046">
    <property type="entry name" value="DAGKc"/>
    <property type="match status" value="1"/>
</dbReference>
<evidence type="ECO:0000256" key="4">
    <source>
        <dbReference type="ARBA" id="ARBA00022801"/>
    </source>
</evidence>
<dbReference type="InterPro" id="IPR036938">
    <property type="entry name" value="PAP2/HPO_sf"/>
</dbReference>
<evidence type="ECO:0000256" key="3">
    <source>
        <dbReference type="ARBA" id="ARBA00022692"/>
    </source>
</evidence>
<keyword evidence="3" id="KW-0812">Transmembrane</keyword>
<dbReference type="CDD" id="cd01610">
    <property type="entry name" value="PAP2_like"/>
    <property type="match status" value="1"/>
</dbReference>
<dbReference type="PANTHER" id="PTHR14969:SF62">
    <property type="entry name" value="DECAPRENYLPHOSPHORYL-5-PHOSPHORIBOSE PHOSPHATASE RV3807C-RELATED"/>
    <property type="match status" value="1"/>
</dbReference>
<evidence type="ECO:0000313" key="9">
    <source>
        <dbReference type="EMBL" id="MFC4604517.1"/>
    </source>
</evidence>
<evidence type="ECO:0000259" key="8">
    <source>
        <dbReference type="PROSITE" id="PS50146"/>
    </source>
</evidence>
<keyword evidence="5" id="KW-1133">Transmembrane helix</keyword>
<dbReference type="SUPFAM" id="SSF111331">
    <property type="entry name" value="NAD kinase/diacylglycerol kinase-like"/>
    <property type="match status" value="1"/>
</dbReference>
<keyword evidence="2" id="KW-1003">Cell membrane</keyword>
<comment type="caution">
    <text evidence="9">The sequence shown here is derived from an EMBL/GenBank/DDBJ whole genome shotgun (WGS) entry which is preliminary data.</text>
</comment>
<dbReference type="Gene3D" id="2.60.200.40">
    <property type="match status" value="1"/>
</dbReference>
<keyword evidence="4" id="KW-0378">Hydrolase</keyword>
<keyword evidence="9" id="KW-0808">Transferase</keyword>
<dbReference type="InterPro" id="IPR000326">
    <property type="entry name" value="PAP2/HPO"/>
</dbReference>
<dbReference type="RefSeq" id="WP_378417677.1">
    <property type="nucleotide sequence ID" value="NZ_JBHSFO010000005.1"/>
</dbReference>
<dbReference type="InterPro" id="IPR017438">
    <property type="entry name" value="ATP-NAD_kinase_N"/>
</dbReference>
<keyword evidence="6" id="KW-0472">Membrane</keyword>
<organism evidence="9 10">
    <name type="scientific">Rhodococcus kronopolitis</name>
    <dbReference type="NCBI Taxonomy" id="1460226"/>
    <lineage>
        <taxon>Bacteria</taxon>
        <taxon>Bacillati</taxon>
        <taxon>Actinomycetota</taxon>
        <taxon>Actinomycetes</taxon>
        <taxon>Mycobacteriales</taxon>
        <taxon>Nocardiaceae</taxon>
        <taxon>Rhodococcus</taxon>
    </lineage>
</organism>
<evidence type="ECO:0000256" key="5">
    <source>
        <dbReference type="ARBA" id="ARBA00022989"/>
    </source>
</evidence>
<dbReference type="GO" id="GO:0016301">
    <property type="term" value="F:kinase activity"/>
    <property type="evidence" value="ECO:0007669"/>
    <property type="project" value="UniProtKB-KW"/>
</dbReference>
<feature type="domain" description="DAGKc" evidence="8">
    <location>
        <begin position="182"/>
        <end position="307"/>
    </location>
</feature>
<dbReference type="Pfam" id="PF00781">
    <property type="entry name" value="DAGK_cat"/>
    <property type="match status" value="1"/>
</dbReference>
<dbReference type="InterPro" id="IPR001206">
    <property type="entry name" value="Diacylglycerol_kinase_cat_dom"/>
</dbReference>
<name>A0ABV9FSC3_9NOCA</name>
<dbReference type="Gene3D" id="1.20.144.10">
    <property type="entry name" value="Phosphatidic acid phosphatase type 2/haloperoxidase"/>
    <property type="match status" value="1"/>
</dbReference>
<keyword evidence="9" id="KW-0418">Kinase</keyword>
<proteinExistence type="predicted"/>
<dbReference type="SMART" id="SM00014">
    <property type="entry name" value="acidPPc"/>
    <property type="match status" value="1"/>
</dbReference>
<dbReference type="Proteomes" id="UP001595914">
    <property type="component" value="Unassembled WGS sequence"/>
</dbReference>
<evidence type="ECO:0000256" key="7">
    <source>
        <dbReference type="SAM" id="MobiDB-lite"/>
    </source>
</evidence>
<dbReference type="Pfam" id="PF01569">
    <property type="entry name" value="PAP2"/>
    <property type="match status" value="1"/>
</dbReference>
<reference evidence="10" key="1">
    <citation type="journal article" date="2019" name="Int. J. Syst. Evol. Microbiol.">
        <title>The Global Catalogue of Microorganisms (GCM) 10K type strain sequencing project: providing services to taxonomists for standard genome sequencing and annotation.</title>
        <authorList>
            <consortium name="The Broad Institute Genomics Platform"/>
            <consortium name="The Broad Institute Genome Sequencing Center for Infectious Disease"/>
            <person name="Wu L."/>
            <person name="Ma J."/>
        </authorList>
    </citation>
    <scope>NUCLEOTIDE SEQUENCE [LARGE SCALE GENOMIC DNA]</scope>
    <source>
        <strain evidence="10">CCUG 54520</strain>
    </source>
</reference>
<gene>
    <name evidence="9" type="ORF">ACFO6S_12545</name>
</gene>
<dbReference type="InterPro" id="IPR016064">
    <property type="entry name" value="NAD/diacylglycerol_kinase_sf"/>
</dbReference>
<dbReference type="PANTHER" id="PTHR14969">
    <property type="entry name" value="SPHINGOSINE-1-PHOSPHATE PHOSPHOHYDROLASE"/>
    <property type="match status" value="1"/>
</dbReference>
<protein>
    <submittedName>
        <fullName evidence="9">Bifunctional phosphatase PAP2/diacylglycerol kinase family protein</fullName>
    </submittedName>
</protein>
<dbReference type="PROSITE" id="PS50146">
    <property type="entry name" value="DAGK"/>
    <property type="match status" value="1"/>
</dbReference>
<accession>A0ABV9FSC3</accession>
<evidence type="ECO:0000256" key="2">
    <source>
        <dbReference type="ARBA" id="ARBA00022475"/>
    </source>
</evidence>
<dbReference type="Gene3D" id="3.40.50.10330">
    <property type="entry name" value="Probable inorganic polyphosphate/atp-NAD kinase, domain 1"/>
    <property type="match status" value="1"/>
</dbReference>